<dbReference type="RefSeq" id="WP_332290247.1">
    <property type="nucleotide sequence ID" value="NZ_JAZIBG010000028.1"/>
</dbReference>
<feature type="domain" description="HTH cro/C1-type" evidence="1">
    <location>
        <begin position="14"/>
        <end position="68"/>
    </location>
</feature>
<evidence type="ECO:0000313" key="3">
    <source>
        <dbReference type="Proteomes" id="UP001336250"/>
    </source>
</evidence>
<dbReference type="InterPro" id="IPR001387">
    <property type="entry name" value="Cro/C1-type_HTH"/>
</dbReference>
<dbReference type="Proteomes" id="UP001336250">
    <property type="component" value="Unassembled WGS sequence"/>
</dbReference>
<dbReference type="SMART" id="SM00530">
    <property type="entry name" value="HTH_XRE"/>
    <property type="match status" value="1"/>
</dbReference>
<proteinExistence type="predicted"/>
<dbReference type="SUPFAM" id="SSF47413">
    <property type="entry name" value="lambda repressor-like DNA-binding domains"/>
    <property type="match status" value="1"/>
</dbReference>
<comment type="caution">
    <text evidence="2">The sequence shown here is derived from an EMBL/GenBank/DDBJ whole genome shotgun (WGS) entry which is preliminary data.</text>
</comment>
<evidence type="ECO:0000259" key="1">
    <source>
        <dbReference type="PROSITE" id="PS50943"/>
    </source>
</evidence>
<dbReference type="EMBL" id="JAZIBG010000028">
    <property type="protein sequence ID" value="MEF7615131.1"/>
    <property type="molecule type" value="Genomic_DNA"/>
</dbReference>
<sequence>MDADLLLERVGAQLRELRLQRGLTQAALAERVGLPRLKVVQAEAGRATVSAGAYARLLGALGAELKVVPARRPTLDELEDFLK</sequence>
<protein>
    <submittedName>
        <fullName evidence="2">Helix-turn-helix transcriptional regulator</fullName>
    </submittedName>
</protein>
<dbReference type="PROSITE" id="PS50943">
    <property type="entry name" value="HTH_CROC1"/>
    <property type="match status" value="1"/>
</dbReference>
<dbReference type="CDD" id="cd00093">
    <property type="entry name" value="HTH_XRE"/>
    <property type="match status" value="1"/>
</dbReference>
<dbReference type="AlphaFoldDB" id="A0AAW9Q5P1"/>
<name>A0AAW9Q5P1_9BURK</name>
<accession>A0AAW9Q5P1</accession>
<dbReference type="InterPro" id="IPR010982">
    <property type="entry name" value="Lambda_DNA-bd_dom_sf"/>
</dbReference>
<gene>
    <name evidence="2" type="ORF">V4F39_14515</name>
</gene>
<evidence type="ECO:0000313" key="2">
    <source>
        <dbReference type="EMBL" id="MEF7615131.1"/>
    </source>
</evidence>
<dbReference type="Gene3D" id="1.10.260.40">
    <property type="entry name" value="lambda repressor-like DNA-binding domains"/>
    <property type="match status" value="1"/>
</dbReference>
<reference evidence="2 3" key="1">
    <citation type="submission" date="2024-02" db="EMBL/GenBank/DDBJ databases">
        <title>Genome sequence of Aquincola sp. MAHUQ-54.</title>
        <authorList>
            <person name="Huq M.A."/>
        </authorList>
    </citation>
    <scope>NUCLEOTIDE SEQUENCE [LARGE SCALE GENOMIC DNA]</scope>
    <source>
        <strain evidence="2 3">MAHUQ-54</strain>
    </source>
</reference>
<dbReference type="Pfam" id="PF13560">
    <property type="entry name" value="HTH_31"/>
    <property type="match status" value="1"/>
</dbReference>
<dbReference type="GO" id="GO:0003677">
    <property type="term" value="F:DNA binding"/>
    <property type="evidence" value="ECO:0007669"/>
    <property type="project" value="InterPro"/>
</dbReference>
<organism evidence="2 3">
    <name type="scientific">Aquincola agrisoli</name>
    <dbReference type="NCBI Taxonomy" id="3119538"/>
    <lineage>
        <taxon>Bacteria</taxon>
        <taxon>Pseudomonadati</taxon>
        <taxon>Pseudomonadota</taxon>
        <taxon>Betaproteobacteria</taxon>
        <taxon>Burkholderiales</taxon>
        <taxon>Sphaerotilaceae</taxon>
        <taxon>Aquincola</taxon>
    </lineage>
</organism>
<keyword evidence="3" id="KW-1185">Reference proteome</keyword>